<keyword evidence="3 7" id="KW-0378">Hydrolase</keyword>
<dbReference type="EMBL" id="FQNC01000041">
    <property type="protein sequence ID" value="SGY30641.1"/>
    <property type="molecule type" value="Genomic_DNA"/>
</dbReference>
<dbReference type="PANTHER" id="PTHR43114:SF6">
    <property type="entry name" value="ADENINE DEAMINASE"/>
    <property type="match status" value="1"/>
</dbReference>
<comment type="catalytic activity">
    <reaction evidence="7">
        <text>adenine + H2O + H(+) = hypoxanthine + NH4(+)</text>
        <dbReference type="Rhea" id="RHEA:23688"/>
        <dbReference type="ChEBI" id="CHEBI:15377"/>
        <dbReference type="ChEBI" id="CHEBI:15378"/>
        <dbReference type="ChEBI" id="CHEBI:16708"/>
        <dbReference type="ChEBI" id="CHEBI:17368"/>
        <dbReference type="ChEBI" id="CHEBI:28938"/>
        <dbReference type="EC" id="3.5.4.2"/>
    </reaction>
</comment>
<dbReference type="SUPFAM" id="SSF51556">
    <property type="entry name" value="Metallo-dependent hydrolases"/>
    <property type="match status" value="1"/>
</dbReference>
<keyword evidence="5 7" id="KW-0546">Nucleotide metabolism</keyword>
<organism evidence="9 10">
    <name type="scientific">Microbotryum silenes-dioicae</name>
    <dbReference type="NCBI Taxonomy" id="796604"/>
    <lineage>
        <taxon>Eukaryota</taxon>
        <taxon>Fungi</taxon>
        <taxon>Dikarya</taxon>
        <taxon>Basidiomycota</taxon>
        <taxon>Pucciniomycotina</taxon>
        <taxon>Microbotryomycetes</taxon>
        <taxon>Microbotryales</taxon>
        <taxon>Microbotryaceae</taxon>
        <taxon>Microbotryum</taxon>
    </lineage>
</organism>
<name>A0A2X0M1V8_9BASI</name>
<feature type="site" description="Important for catalytic activity" evidence="7">
    <location>
        <position position="230"/>
    </location>
</feature>
<dbReference type="InterPro" id="IPR006650">
    <property type="entry name" value="A/AMP_deam_AS"/>
</dbReference>
<dbReference type="Pfam" id="PF00962">
    <property type="entry name" value="A_deaminase"/>
    <property type="match status" value="1"/>
</dbReference>
<comment type="similarity">
    <text evidence="7">Belongs to the metallo-dependent hydrolases superfamily. Adenosine and AMP deaminases family. Adenine deaminase type 2 subfamily.</text>
</comment>
<dbReference type="CDD" id="cd01320">
    <property type="entry name" value="ADA"/>
    <property type="match status" value="1"/>
</dbReference>
<evidence type="ECO:0000256" key="7">
    <source>
        <dbReference type="HAMAP-Rule" id="MF_03145"/>
    </source>
</evidence>
<feature type="binding site" evidence="7">
    <location>
        <position position="19"/>
    </location>
    <ligand>
        <name>Zn(2+)</name>
        <dbReference type="ChEBI" id="CHEBI:29105"/>
        <note>catalytic</note>
    </ligand>
</feature>
<evidence type="ECO:0000256" key="6">
    <source>
        <dbReference type="ARBA" id="ARBA00023242"/>
    </source>
</evidence>
<dbReference type="GO" id="GO:0009117">
    <property type="term" value="P:nucleotide metabolic process"/>
    <property type="evidence" value="ECO:0007669"/>
    <property type="project" value="UniProtKB-KW"/>
</dbReference>
<evidence type="ECO:0000256" key="3">
    <source>
        <dbReference type="ARBA" id="ARBA00022801"/>
    </source>
</evidence>
<dbReference type="EC" id="3.5.4.2" evidence="7"/>
<keyword evidence="1 7" id="KW-0963">Cytoplasm</keyword>
<evidence type="ECO:0000259" key="8">
    <source>
        <dbReference type="Pfam" id="PF00962"/>
    </source>
</evidence>
<evidence type="ECO:0000256" key="5">
    <source>
        <dbReference type="ARBA" id="ARBA00023080"/>
    </source>
</evidence>
<dbReference type="InterPro" id="IPR001365">
    <property type="entry name" value="A_deaminase_dom"/>
</dbReference>
<comment type="subcellular location">
    <subcellularLocation>
        <location evidence="7">Cytoplasm</location>
    </subcellularLocation>
    <subcellularLocation>
        <location evidence="7">Nucleus</location>
    </subcellularLocation>
</comment>
<keyword evidence="4 7" id="KW-0862">Zinc</keyword>
<keyword evidence="2 7" id="KW-0479">Metal-binding</keyword>
<keyword evidence="6 7" id="KW-0539">Nucleus</keyword>
<reference evidence="9 10" key="1">
    <citation type="submission" date="2016-11" db="EMBL/GenBank/DDBJ databases">
        <authorList>
            <person name="Jaros S."/>
            <person name="Januszkiewicz K."/>
            <person name="Wedrychowicz H."/>
        </authorList>
    </citation>
    <scope>NUCLEOTIDE SEQUENCE [LARGE SCALE GENOMIC DNA]</scope>
</reference>
<sequence length="351" mass="39522">MCSDNAKAFLKALPKCEHHMHIEGSLEPTLLFKLAARNKITLDPTNFPSVEACDERYKNFASLDDFLYFYNEAMAWLITEQDFEELVDAYIERSYADGTVHCEIFYDPQAHTGRGIASSTVVNGLNKGLIKAQEKYGITSKLIACFVRHLSVDSALKMVEDVIQYVEKGQVHGLGCDSTEKGNPPEKYALVYQRARDLGVKNLTMHSGEEGPAQYVRTTVEQLGIKRIDHGVRSSDDPEVLKMLAKENAFLTLCPLSNVRLRVMSAVSESPIPKLMEAGVKFSINSDDPAYFGGYLLDNYVAVQDAFNFQKQTWRQIIVDGAENSWCGQERKQEIIAQLDKVMQQWEGKDL</sequence>
<dbReference type="InterPro" id="IPR032466">
    <property type="entry name" value="Metal_Hydrolase"/>
</dbReference>
<dbReference type="NCBIfam" id="TIGR01430">
    <property type="entry name" value="aden_deam"/>
    <property type="match status" value="1"/>
</dbReference>
<evidence type="ECO:0000313" key="9">
    <source>
        <dbReference type="EMBL" id="SGY30641.1"/>
    </source>
</evidence>
<dbReference type="PROSITE" id="PS00485">
    <property type="entry name" value="A_DEAMINASE"/>
    <property type="match status" value="1"/>
</dbReference>
<dbReference type="GO" id="GO:0006146">
    <property type="term" value="P:adenine catabolic process"/>
    <property type="evidence" value="ECO:0007669"/>
    <property type="project" value="UniProtKB-UniRule"/>
</dbReference>
<dbReference type="Gene3D" id="3.20.20.140">
    <property type="entry name" value="Metal-dependent hydrolases"/>
    <property type="match status" value="1"/>
</dbReference>
<dbReference type="GO" id="GO:0005634">
    <property type="term" value="C:nucleus"/>
    <property type="evidence" value="ECO:0007669"/>
    <property type="project" value="UniProtKB-SubCell"/>
</dbReference>
<dbReference type="GO" id="GO:0000034">
    <property type="term" value="F:adenine deaminase activity"/>
    <property type="evidence" value="ECO:0007669"/>
    <property type="project" value="UniProtKB-UniRule"/>
</dbReference>
<feature type="binding site" evidence="7">
    <location>
        <position position="206"/>
    </location>
    <ligand>
        <name>Zn(2+)</name>
        <dbReference type="ChEBI" id="CHEBI:29105"/>
        <note>catalytic</note>
    </ligand>
</feature>
<feature type="binding site" evidence="7">
    <location>
        <position position="21"/>
    </location>
    <ligand>
        <name>Zn(2+)</name>
        <dbReference type="ChEBI" id="CHEBI:29105"/>
        <note>catalytic</note>
    </ligand>
</feature>
<dbReference type="GO" id="GO:0008270">
    <property type="term" value="F:zinc ion binding"/>
    <property type="evidence" value="ECO:0007669"/>
    <property type="project" value="UniProtKB-UniRule"/>
</dbReference>
<comment type="cofactor">
    <cofactor evidence="7">
        <name>Zn(2+)</name>
        <dbReference type="ChEBI" id="CHEBI:29105"/>
    </cofactor>
    <text evidence="7">Binds 1 zinc ion per subunit.</text>
</comment>
<accession>A0A2X0M1V8</accession>
<evidence type="ECO:0000256" key="1">
    <source>
        <dbReference type="ARBA" id="ARBA00022490"/>
    </source>
</evidence>
<feature type="binding site" evidence="7">
    <location>
        <position position="287"/>
    </location>
    <ligand>
        <name>Zn(2+)</name>
        <dbReference type="ChEBI" id="CHEBI:29105"/>
        <note>catalytic</note>
    </ligand>
</feature>
<dbReference type="AlphaFoldDB" id="A0A2X0M1V8"/>
<dbReference type="PANTHER" id="PTHR43114">
    <property type="entry name" value="ADENINE DEAMINASE"/>
    <property type="match status" value="1"/>
</dbReference>
<protein>
    <recommendedName>
        <fullName evidence="7">Adenine deaminase</fullName>
        <shortName evidence="7">ADE</shortName>
        <ecNumber evidence="7">3.5.4.2</ecNumber>
    </recommendedName>
    <alternativeName>
        <fullName evidence="7">Adenine aminohydrolase</fullName>
        <shortName evidence="7">AAH</shortName>
    </alternativeName>
</protein>
<dbReference type="InterPro" id="IPR028892">
    <property type="entry name" value="ADE"/>
</dbReference>
<dbReference type="HAMAP" id="MF_01962">
    <property type="entry name" value="Adenine_deaminase"/>
    <property type="match status" value="1"/>
</dbReference>
<evidence type="ECO:0000256" key="2">
    <source>
        <dbReference type="ARBA" id="ARBA00022723"/>
    </source>
</evidence>
<proteinExistence type="inferred from homology"/>
<evidence type="ECO:0000313" key="10">
    <source>
        <dbReference type="Proteomes" id="UP000249464"/>
    </source>
</evidence>
<gene>
    <name evidence="9" type="primary">BQ5605_C002g01172</name>
    <name evidence="7" type="synonym">AAH1</name>
    <name evidence="9" type="ORF">BQ5605_C002G01172</name>
</gene>
<dbReference type="GO" id="GO:0043103">
    <property type="term" value="P:hypoxanthine salvage"/>
    <property type="evidence" value="ECO:0007669"/>
    <property type="project" value="UniProtKB-UniRule"/>
</dbReference>
<feature type="binding site" evidence="7">
    <location>
        <position position="288"/>
    </location>
    <ligand>
        <name>substrate</name>
    </ligand>
</feature>
<feature type="domain" description="Adenosine deaminase" evidence="8">
    <location>
        <begin position="14"/>
        <end position="341"/>
    </location>
</feature>
<comment type="function">
    <text evidence="7">Catalyzes the hydrolytic deamination of adenine to hypoxanthine. Plays an important role in the purine salvage pathway and in nitrogen catabolism.</text>
</comment>
<keyword evidence="10" id="KW-1185">Reference proteome</keyword>
<dbReference type="STRING" id="796604.A0A2X0M1V8"/>
<feature type="active site" description="Proton donor" evidence="7">
    <location>
        <position position="209"/>
    </location>
</feature>
<dbReference type="GO" id="GO:0005829">
    <property type="term" value="C:cytosol"/>
    <property type="evidence" value="ECO:0007669"/>
    <property type="project" value="TreeGrafter"/>
</dbReference>
<dbReference type="Proteomes" id="UP000249464">
    <property type="component" value="Unassembled WGS sequence"/>
</dbReference>
<dbReference type="GO" id="GO:0009168">
    <property type="term" value="P:purine ribonucleoside monophosphate biosynthetic process"/>
    <property type="evidence" value="ECO:0007669"/>
    <property type="project" value="InterPro"/>
</dbReference>
<evidence type="ECO:0000256" key="4">
    <source>
        <dbReference type="ARBA" id="ARBA00022833"/>
    </source>
</evidence>
<dbReference type="InterPro" id="IPR006330">
    <property type="entry name" value="Ado/ade_deaminase"/>
</dbReference>